<sequence>MAPDESLHECNSQDDAVGPTEVRSEDTCAGGYVRGLGVSWRFGMS</sequence>
<evidence type="ECO:0000313" key="2">
    <source>
        <dbReference type="EMBL" id="QDV83622.1"/>
    </source>
</evidence>
<feature type="region of interest" description="Disordered" evidence="1">
    <location>
        <begin position="1"/>
        <end position="25"/>
    </location>
</feature>
<dbReference type="Proteomes" id="UP000318081">
    <property type="component" value="Chromosome"/>
</dbReference>
<name>A0ABX5XPF2_9BACT</name>
<evidence type="ECO:0000256" key="1">
    <source>
        <dbReference type="SAM" id="MobiDB-lite"/>
    </source>
</evidence>
<keyword evidence="3" id="KW-1185">Reference proteome</keyword>
<proteinExistence type="predicted"/>
<evidence type="ECO:0000313" key="3">
    <source>
        <dbReference type="Proteomes" id="UP000318081"/>
    </source>
</evidence>
<organism evidence="2 3">
    <name type="scientific">Stieleria magnilauensis</name>
    <dbReference type="NCBI Taxonomy" id="2527963"/>
    <lineage>
        <taxon>Bacteria</taxon>
        <taxon>Pseudomonadati</taxon>
        <taxon>Planctomycetota</taxon>
        <taxon>Planctomycetia</taxon>
        <taxon>Pirellulales</taxon>
        <taxon>Pirellulaceae</taxon>
        <taxon>Stieleria</taxon>
    </lineage>
</organism>
<reference evidence="2 3" key="1">
    <citation type="submission" date="2019-02" db="EMBL/GenBank/DDBJ databases">
        <title>Deep-cultivation of Planctomycetes and their phenomic and genomic characterization uncovers novel biology.</title>
        <authorList>
            <person name="Wiegand S."/>
            <person name="Jogler M."/>
            <person name="Boedeker C."/>
            <person name="Pinto D."/>
            <person name="Vollmers J."/>
            <person name="Rivas-Marin E."/>
            <person name="Kohn T."/>
            <person name="Peeters S.H."/>
            <person name="Heuer A."/>
            <person name="Rast P."/>
            <person name="Oberbeckmann S."/>
            <person name="Bunk B."/>
            <person name="Jeske O."/>
            <person name="Meyerdierks A."/>
            <person name="Storesund J.E."/>
            <person name="Kallscheuer N."/>
            <person name="Luecker S."/>
            <person name="Lage O.M."/>
            <person name="Pohl T."/>
            <person name="Merkel B.J."/>
            <person name="Hornburger P."/>
            <person name="Mueller R.-W."/>
            <person name="Bruemmer F."/>
            <person name="Labrenz M."/>
            <person name="Spormann A.M."/>
            <person name="Op den Camp H."/>
            <person name="Overmann J."/>
            <person name="Amann R."/>
            <person name="Jetten M.S.M."/>
            <person name="Mascher T."/>
            <person name="Medema M.H."/>
            <person name="Devos D.P."/>
            <person name="Kaster A.-K."/>
            <person name="Ovreas L."/>
            <person name="Rohde M."/>
            <person name="Galperin M.Y."/>
            <person name="Jogler C."/>
        </authorList>
    </citation>
    <scope>NUCLEOTIDE SEQUENCE [LARGE SCALE GENOMIC DNA]</scope>
    <source>
        <strain evidence="2 3">TBK1r</strain>
    </source>
</reference>
<protein>
    <submittedName>
        <fullName evidence="2">Uncharacterized protein</fullName>
    </submittedName>
</protein>
<accession>A0ABX5XPF2</accession>
<gene>
    <name evidence="2" type="ORF">TBK1r_25640</name>
</gene>
<dbReference type="EMBL" id="CP036432">
    <property type="protein sequence ID" value="QDV83622.1"/>
    <property type="molecule type" value="Genomic_DNA"/>
</dbReference>